<dbReference type="Proteomes" id="UP000234181">
    <property type="component" value="Unassembled WGS sequence"/>
</dbReference>
<evidence type="ECO:0000313" key="2">
    <source>
        <dbReference type="Proteomes" id="UP000234181"/>
    </source>
</evidence>
<comment type="caution">
    <text evidence="1">The sequence shown here is derived from an EMBL/GenBank/DDBJ whole genome shotgun (WGS) entry which is preliminary data.</text>
</comment>
<gene>
    <name evidence="1" type="ORF">XAP6984_1070004</name>
</gene>
<organism evidence="1 2">
    <name type="scientific">Xanthomonas campestris pv. phaseoli</name>
    <dbReference type="NCBI Taxonomy" id="317013"/>
    <lineage>
        <taxon>Bacteria</taxon>
        <taxon>Pseudomonadati</taxon>
        <taxon>Pseudomonadota</taxon>
        <taxon>Gammaproteobacteria</taxon>
        <taxon>Lysobacterales</taxon>
        <taxon>Lysobacteraceae</taxon>
        <taxon>Xanthomonas</taxon>
    </lineage>
</organism>
<accession>A0ABY1TL26</accession>
<sequence>MQIPAGHQSRPRVLPNSPCVLCCEAGGIRVLPTLRPTGLAQSPQDSCSVPNLKRDEVVGEPMEAPFYLATSFFHKRERILRVILHLCWLNPDIAIAPFEGRQGFV</sequence>
<evidence type="ECO:0000313" key="1">
    <source>
        <dbReference type="EMBL" id="SON75818.1"/>
    </source>
</evidence>
<reference evidence="1 2" key="1">
    <citation type="submission" date="2017-10" db="EMBL/GenBank/DDBJ databases">
        <authorList>
            <person name="Regsiter A."/>
            <person name="William W."/>
        </authorList>
    </citation>
    <scope>NUCLEOTIDE SEQUENCE [LARGE SCALE GENOMIC DNA]</scope>
    <source>
        <strain evidence="1 2">CFBP6984</strain>
    </source>
</reference>
<dbReference type="EMBL" id="OCYT01000010">
    <property type="protein sequence ID" value="SON75818.1"/>
    <property type="molecule type" value="Genomic_DNA"/>
</dbReference>
<name>A0ABY1TL26_XANCH</name>
<keyword evidence="2" id="KW-1185">Reference proteome</keyword>
<proteinExistence type="predicted"/>
<protein>
    <submittedName>
        <fullName evidence="1">Uncharacterized protein</fullName>
    </submittedName>
</protein>